<proteinExistence type="predicted"/>
<dbReference type="Proteomes" id="UP000289738">
    <property type="component" value="Chromosome B09"/>
</dbReference>
<gene>
    <name evidence="2" type="ORF">Ahy_B09g097969</name>
</gene>
<feature type="region of interest" description="Disordered" evidence="1">
    <location>
        <begin position="113"/>
        <end position="135"/>
    </location>
</feature>
<evidence type="ECO:0000313" key="2">
    <source>
        <dbReference type="EMBL" id="RYQ91912.1"/>
    </source>
</evidence>
<name>A0A444XQF4_ARAHY</name>
<organism evidence="2 3">
    <name type="scientific">Arachis hypogaea</name>
    <name type="common">Peanut</name>
    <dbReference type="NCBI Taxonomy" id="3818"/>
    <lineage>
        <taxon>Eukaryota</taxon>
        <taxon>Viridiplantae</taxon>
        <taxon>Streptophyta</taxon>
        <taxon>Embryophyta</taxon>
        <taxon>Tracheophyta</taxon>
        <taxon>Spermatophyta</taxon>
        <taxon>Magnoliopsida</taxon>
        <taxon>eudicotyledons</taxon>
        <taxon>Gunneridae</taxon>
        <taxon>Pentapetalae</taxon>
        <taxon>rosids</taxon>
        <taxon>fabids</taxon>
        <taxon>Fabales</taxon>
        <taxon>Fabaceae</taxon>
        <taxon>Papilionoideae</taxon>
        <taxon>50 kb inversion clade</taxon>
        <taxon>dalbergioids sensu lato</taxon>
        <taxon>Dalbergieae</taxon>
        <taxon>Pterocarpus clade</taxon>
        <taxon>Arachis</taxon>
    </lineage>
</organism>
<evidence type="ECO:0000256" key="1">
    <source>
        <dbReference type="SAM" id="MobiDB-lite"/>
    </source>
</evidence>
<comment type="caution">
    <text evidence="2">The sequence shown here is derived from an EMBL/GenBank/DDBJ whole genome shotgun (WGS) entry which is preliminary data.</text>
</comment>
<dbReference type="AlphaFoldDB" id="A0A444XQF4"/>
<evidence type="ECO:0000313" key="3">
    <source>
        <dbReference type="Proteomes" id="UP000289738"/>
    </source>
</evidence>
<feature type="compositionally biased region" description="Polar residues" evidence="1">
    <location>
        <begin position="117"/>
        <end position="128"/>
    </location>
</feature>
<protein>
    <submittedName>
        <fullName evidence="2">Uncharacterized protein</fullName>
    </submittedName>
</protein>
<dbReference type="EMBL" id="SDMP01000019">
    <property type="protein sequence ID" value="RYQ91912.1"/>
    <property type="molecule type" value="Genomic_DNA"/>
</dbReference>
<keyword evidence="3" id="KW-1185">Reference proteome</keyword>
<accession>A0A444XQF4</accession>
<reference evidence="2 3" key="1">
    <citation type="submission" date="2019-01" db="EMBL/GenBank/DDBJ databases">
        <title>Sequencing of cultivated peanut Arachis hypogaea provides insights into genome evolution and oil improvement.</title>
        <authorList>
            <person name="Chen X."/>
        </authorList>
    </citation>
    <scope>NUCLEOTIDE SEQUENCE [LARGE SCALE GENOMIC DNA]</scope>
    <source>
        <strain evidence="3">cv. Fuhuasheng</strain>
        <tissue evidence="2">Leaves</tissue>
    </source>
</reference>
<sequence length="252" mass="28363">MNQLFTQRSSYLSRSRLSLLSPTRTAHLASPSRTLEAAYCVTVSARVVVIGSGLLLARPLFSEFKMARNGHYTKRPKLGPGCQQPQTALLPASAVHHDDSQNPRLFRPLHSELRPAPQTSTNSIQNSEPGHVNLDANATKSRKGYKTTKFWMVKIIDSDGTIKPAKLSVREAIEWPNGRRIMLKFNNKKQAIGDEAELLSGVLGLLGSDYGKFLICEESWHKITTKYKFYNECVKVKVYIHVELNLLICYNY</sequence>